<dbReference type="Proteomes" id="UP001189429">
    <property type="component" value="Unassembled WGS sequence"/>
</dbReference>
<dbReference type="EMBL" id="CAUYUJ010001603">
    <property type="protein sequence ID" value="CAK0796707.1"/>
    <property type="molecule type" value="Genomic_DNA"/>
</dbReference>
<proteinExistence type="predicted"/>
<organism evidence="1 2">
    <name type="scientific">Prorocentrum cordatum</name>
    <dbReference type="NCBI Taxonomy" id="2364126"/>
    <lineage>
        <taxon>Eukaryota</taxon>
        <taxon>Sar</taxon>
        <taxon>Alveolata</taxon>
        <taxon>Dinophyceae</taxon>
        <taxon>Prorocentrales</taxon>
        <taxon>Prorocentraceae</taxon>
        <taxon>Prorocentrum</taxon>
    </lineage>
</organism>
<reference evidence="1" key="1">
    <citation type="submission" date="2023-10" db="EMBL/GenBank/DDBJ databases">
        <authorList>
            <person name="Chen Y."/>
            <person name="Shah S."/>
            <person name="Dougan E. K."/>
            <person name="Thang M."/>
            <person name="Chan C."/>
        </authorList>
    </citation>
    <scope>NUCLEOTIDE SEQUENCE [LARGE SCALE GENOMIC DNA]</scope>
</reference>
<gene>
    <name evidence="1" type="ORF">PCOR1329_LOCUS6013</name>
</gene>
<evidence type="ECO:0008006" key="3">
    <source>
        <dbReference type="Google" id="ProtNLM"/>
    </source>
</evidence>
<keyword evidence="2" id="KW-1185">Reference proteome</keyword>
<accession>A0ABN9PY04</accession>
<name>A0ABN9PY04_9DINO</name>
<evidence type="ECO:0000313" key="2">
    <source>
        <dbReference type="Proteomes" id="UP001189429"/>
    </source>
</evidence>
<evidence type="ECO:0000313" key="1">
    <source>
        <dbReference type="EMBL" id="CAK0796707.1"/>
    </source>
</evidence>
<sequence>MFCDTSWVNFEEQEERWWAWRRAVCSLARSSYPRGRRLRVMVLEIGCGSNVPTVRQ</sequence>
<protein>
    <recommendedName>
        <fullName evidence="3">Protein arginine methyltransferase NDUFAF7</fullName>
    </recommendedName>
</protein>
<feature type="non-terminal residue" evidence="1">
    <location>
        <position position="56"/>
    </location>
</feature>
<comment type="caution">
    <text evidence="1">The sequence shown here is derived from an EMBL/GenBank/DDBJ whole genome shotgun (WGS) entry which is preliminary data.</text>
</comment>